<evidence type="ECO:0000259" key="1">
    <source>
        <dbReference type="PROSITE" id="PS51372"/>
    </source>
</evidence>
<dbReference type="InterPro" id="IPR011608">
    <property type="entry name" value="PRD"/>
</dbReference>
<dbReference type="EMBL" id="JADKNH010000014">
    <property type="protein sequence ID" value="MBF4695206.1"/>
    <property type="molecule type" value="Genomic_DNA"/>
</dbReference>
<dbReference type="Proteomes" id="UP000614200">
    <property type="component" value="Unassembled WGS sequence"/>
</dbReference>
<evidence type="ECO:0000313" key="3">
    <source>
        <dbReference type="Proteomes" id="UP000614200"/>
    </source>
</evidence>
<organism evidence="2 3">
    <name type="scientific">Fusibacter ferrireducens</name>
    <dbReference type="NCBI Taxonomy" id="2785058"/>
    <lineage>
        <taxon>Bacteria</taxon>
        <taxon>Bacillati</taxon>
        <taxon>Bacillota</taxon>
        <taxon>Clostridia</taxon>
        <taxon>Eubacteriales</taxon>
        <taxon>Eubacteriales Family XII. Incertae Sedis</taxon>
        <taxon>Fusibacter</taxon>
    </lineage>
</organism>
<comment type="caution">
    <text evidence="2">The sequence shown here is derived from an EMBL/GenBank/DDBJ whole genome shotgun (WGS) entry which is preliminary data.</text>
</comment>
<name>A0ABR9ZZ19_9FIRM</name>
<gene>
    <name evidence="2" type="ORF">ISU02_19065</name>
</gene>
<dbReference type="InterPro" id="IPR036634">
    <property type="entry name" value="PRD_sf"/>
</dbReference>
<dbReference type="SUPFAM" id="SSF63520">
    <property type="entry name" value="PTS-regulatory domain, PRD"/>
    <property type="match status" value="1"/>
</dbReference>
<feature type="domain" description="PRD" evidence="1">
    <location>
        <begin position="13"/>
        <end position="123"/>
    </location>
</feature>
<sequence length="123" mass="13833">MENSIYERLRILKSAGQITGKMESAIVAFSKKMEYDYHLNFNEDNGAMLVTHLATALSRIERGESVEKMDAFLLEQLAQAPEYGELPKYLAVIEAQMGWQIPEAEMGYIAAHFCTVIEKGGKI</sequence>
<protein>
    <submittedName>
        <fullName evidence="2">PRD domain-containing protein</fullName>
    </submittedName>
</protein>
<evidence type="ECO:0000313" key="2">
    <source>
        <dbReference type="EMBL" id="MBF4695206.1"/>
    </source>
</evidence>
<dbReference type="Pfam" id="PF00874">
    <property type="entry name" value="PRD"/>
    <property type="match status" value="1"/>
</dbReference>
<keyword evidence="3" id="KW-1185">Reference proteome</keyword>
<dbReference type="Gene3D" id="1.10.1790.10">
    <property type="entry name" value="PRD domain"/>
    <property type="match status" value="1"/>
</dbReference>
<accession>A0ABR9ZZ19</accession>
<proteinExistence type="predicted"/>
<dbReference type="PROSITE" id="PS51372">
    <property type="entry name" value="PRD_2"/>
    <property type="match status" value="1"/>
</dbReference>
<reference evidence="2 3" key="1">
    <citation type="submission" date="2020-11" db="EMBL/GenBank/DDBJ databases">
        <title>Fusibacter basophilias sp. nov.</title>
        <authorList>
            <person name="Qiu D."/>
        </authorList>
    </citation>
    <scope>NUCLEOTIDE SEQUENCE [LARGE SCALE GENOMIC DNA]</scope>
    <source>
        <strain evidence="2 3">Q10-2</strain>
    </source>
</reference>
<dbReference type="RefSeq" id="WP_194703449.1">
    <property type="nucleotide sequence ID" value="NZ_JADKNH010000014.1"/>
</dbReference>